<name>A0AAU9NEQ0_9ASTR</name>
<keyword evidence="1" id="KW-0175">Coiled coil</keyword>
<dbReference type="GO" id="GO:0035493">
    <property type="term" value="P:SNARE complex assembly"/>
    <property type="evidence" value="ECO:0007669"/>
    <property type="project" value="TreeGrafter"/>
</dbReference>
<dbReference type="PANTHER" id="PTHR15157:SF24">
    <property type="entry name" value="VACUOLAR PROTEIN SORTING 38"/>
    <property type="match status" value="1"/>
</dbReference>
<dbReference type="GO" id="GO:0000323">
    <property type="term" value="C:lytic vacuole"/>
    <property type="evidence" value="ECO:0007669"/>
    <property type="project" value="TreeGrafter"/>
</dbReference>
<comment type="caution">
    <text evidence="3">The sequence shown here is derived from an EMBL/GenBank/DDBJ whole genome shotgun (WGS) entry which is preliminary data.</text>
</comment>
<dbReference type="Proteomes" id="UP001157418">
    <property type="component" value="Unassembled WGS sequence"/>
</dbReference>
<protein>
    <recommendedName>
        <fullName evidence="5">UV radiation resistance-associated gene protein</fullName>
    </recommendedName>
</protein>
<accession>A0AAU9NEQ0</accession>
<organism evidence="3 4">
    <name type="scientific">Lactuca virosa</name>
    <dbReference type="NCBI Taxonomy" id="75947"/>
    <lineage>
        <taxon>Eukaryota</taxon>
        <taxon>Viridiplantae</taxon>
        <taxon>Streptophyta</taxon>
        <taxon>Embryophyta</taxon>
        <taxon>Tracheophyta</taxon>
        <taxon>Spermatophyta</taxon>
        <taxon>Magnoliopsida</taxon>
        <taxon>eudicotyledons</taxon>
        <taxon>Gunneridae</taxon>
        <taxon>Pentapetalae</taxon>
        <taxon>asterids</taxon>
        <taxon>campanulids</taxon>
        <taxon>Asterales</taxon>
        <taxon>Asteraceae</taxon>
        <taxon>Cichorioideae</taxon>
        <taxon>Cichorieae</taxon>
        <taxon>Lactucinae</taxon>
        <taxon>Lactuca</taxon>
    </lineage>
</organism>
<evidence type="ECO:0008006" key="5">
    <source>
        <dbReference type="Google" id="ProtNLM"/>
    </source>
</evidence>
<keyword evidence="4" id="KW-1185">Reference proteome</keyword>
<dbReference type="EMBL" id="CAKMRJ010004445">
    <property type="protein sequence ID" value="CAH1436361.1"/>
    <property type="molecule type" value="Genomic_DNA"/>
</dbReference>
<dbReference type="GO" id="GO:0000149">
    <property type="term" value="F:SNARE binding"/>
    <property type="evidence" value="ECO:0007669"/>
    <property type="project" value="TreeGrafter"/>
</dbReference>
<dbReference type="PANTHER" id="PTHR15157">
    <property type="entry name" value="UV RADIATION RESISTANCE-ASSOCIATED GENE PROTEIN"/>
    <property type="match status" value="1"/>
</dbReference>
<reference evidence="3 4" key="1">
    <citation type="submission" date="2022-01" db="EMBL/GenBank/DDBJ databases">
        <authorList>
            <person name="Xiong W."/>
            <person name="Schranz E."/>
        </authorList>
    </citation>
    <scope>NUCLEOTIDE SEQUENCE [LARGE SCALE GENOMIC DNA]</scope>
</reference>
<dbReference type="AlphaFoldDB" id="A0AAU9NEQ0"/>
<gene>
    <name evidence="3" type="ORF">LVIROSA_LOCUS22735</name>
</gene>
<sequence length="332" mass="37895">MESKKKPLEETNKNKEEKSKIIPWEDFQQELARLSSLSSALHEANQKKSIIREKLNSLVQLEAESLKWSNELDEMREKLEARKLLMGNMSMRSKAVREKTKKQEEQLNSEIRSLLMAGSALSVATSRLQEANKSLRGEKGYAHHLQNLQKLLRMQQQFMVSQISLLYPVKVVIGHTRNHDVQKSLDATSMTISGHLSVHPFTKMNFLTDKKEALRSATALGYIAHAVSLLALYIKVPLRYPIRLGASRTYICDYTPPLVESISEFTSTKPIEFPLFLEGKETTRSAYAVFLLNKDLEQLLNFIGVESLGPRHVLANFRELLNNILSHEYINS</sequence>
<evidence type="ECO:0000256" key="1">
    <source>
        <dbReference type="SAM" id="Coils"/>
    </source>
</evidence>
<feature type="coiled-coil region" evidence="1">
    <location>
        <begin position="58"/>
        <end position="117"/>
    </location>
</feature>
<evidence type="ECO:0000313" key="3">
    <source>
        <dbReference type="EMBL" id="CAH1436361.1"/>
    </source>
</evidence>
<evidence type="ECO:0000313" key="4">
    <source>
        <dbReference type="Proteomes" id="UP001157418"/>
    </source>
</evidence>
<proteinExistence type="predicted"/>
<dbReference type="GO" id="GO:0005768">
    <property type="term" value="C:endosome"/>
    <property type="evidence" value="ECO:0007669"/>
    <property type="project" value="TreeGrafter"/>
</dbReference>
<feature type="region of interest" description="Disordered" evidence="2">
    <location>
        <begin position="1"/>
        <end position="20"/>
    </location>
</feature>
<evidence type="ECO:0000256" key="2">
    <source>
        <dbReference type="SAM" id="MobiDB-lite"/>
    </source>
</evidence>